<name>A0A316EE60_9BACT</name>
<gene>
    <name evidence="9" type="ORF">LV89_00126</name>
</gene>
<feature type="coiled-coil region" evidence="5">
    <location>
        <begin position="89"/>
        <end position="123"/>
    </location>
</feature>
<keyword evidence="10" id="KW-1185">Reference proteome</keyword>
<comment type="caution">
    <text evidence="9">The sequence shown here is derived from an EMBL/GenBank/DDBJ whole genome shotgun (WGS) entry which is preliminary data.</text>
</comment>
<proteinExistence type="predicted"/>
<keyword evidence="2 6" id="KW-0812">Transmembrane</keyword>
<dbReference type="PANTHER" id="PTHR30386:SF26">
    <property type="entry name" value="TRANSPORT PROTEIN COMB"/>
    <property type="match status" value="1"/>
</dbReference>
<dbReference type="InterPro" id="IPR058634">
    <property type="entry name" value="AaeA-lik-b-barrel"/>
</dbReference>
<evidence type="ECO:0000259" key="7">
    <source>
        <dbReference type="Pfam" id="PF25917"/>
    </source>
</evidence>
<dbReference type="SUPFAM" id="SSF111369">
    <property type="entry name" value="HlyD-like secretion proteins"/>
    <property type="match status" value="2"/>
</dbReference>
<dbReference type="InterPro" id="IPR058625">
    <property type="entry name" value="MdtA-like_BSH"/>
</dbReference>
<evidence type="ECO:0000256" key="2">
    <source>
        <dbReference type="ARBA" id="ARBA00022692"/>
    </source>
</evidence>
<dbReference type="Gene3D" id="2.40.30.170">
    <property type="match status" value="1"/>
</dbReference>
<accession>A0A316EE60</accession>
<protein>
    <submittedName>
        <fullName evidence="9">Membrane fusion protein (Multidrug efflux system)</fullName>
    </submittedName>
</protein>
<dbReference type="Pfam" id="PF25917">
    <property type="entry name" value="BSH_RND"/>
    <property type="match status" value="1"/>
</dbReference>
<evidence type="ECO:0000256" key="5">
    <source>
        <dbReference type="SAM" id="Coils"/>
    </source>
</evidence>
<evidence type="ECO:0000256" key="3">
    <source>
        <dbReference type="ARBA" id="ARBA00022989"/>
    </source>
</evidence>
<dbReference type="Pfam" id="PF25963">
    <property type="entry name" value="Beta-barrel_AAEA"/>
    <property type="match status" value="1"/>
</dbReference>
<evidence type="ECO:0000313" key="9">
    <source>
        <dbReference type="EMBL" id="PWK29286.1"/>
    </source>
</evidence>
<dbReference type="Gene3D" id="1.10.287.470">
    <property type="entry name" value="Helix hairpin bin"/>
    <property type="match status" value="1"/>
</dbReference>
<dbReference type="AlphaFoldDB" id="A0A316EE60"/>
<dbReference type="OrthoDB" id="9811754at2"/>
<feature type="transmembrane region" description="Helical" evidence="6">
    <location>
        <begin position="10"/>
        <end position="28"/>
    </location>
</feature>
<feature type="domain" description="p-hydroxybenzoic acid efflux pump subunit AaeA-like beta-barrel" evidence="8">
    <location>
        <begin position="250"/>
        <end position="341"/>
    </location>
</feature>
<evidence type="ECO:0000256" key="1">
    <source>
        <dbReference type="ARBA" id="ARBA00004167"/>
    </source>
</evidence>
<evidence type="ECO:0000259" key="8">
    <source>
        <dbReference type="Pfam" id="PF25963"/>
    </source>
</evidence>
<dbReference type="GO" id="GO:0055085">
    <property type="term" value="P:transmembrane transport"/>
    <property type="evidence" value="ECO:0007669"/>
    <property type="project" value="InterPro"/>
</dbReference>
<organism evidence="9 10">
    <name type="scientific">Arcicella aurantiaca</name>
    <dbReference type="NCBI Taxonomy" id="591202"/>
    <lineage>
        <taxon>Bacteria</taxon>
        <taxon>Pseudomonadati</taxon>
        <taxon>Bacteroidota</taxon>
        <taxon>Cytophagia</taxon>
        <taxon>Cytophagales</taxon>
        <taxon>Flectobacillaceae</taxon>
        <taxon>Arcicella</taxon>
    </lineage>
</organism>
<reference evidence="9 10" key="1">
    <citation type="submission" date="2018-05" db="EMBL/GenBank/DDBJ databases">
        <title>Genomic Encyclopedia of Archaeal and Bacterial Type Strains, Phase II (KMG-II): from individual species to whole genera.</title>
        <authorList>
            <person name="Goeker M."/>
        </authorList>
    </citation>
    <scope>NUCLEOTIDE SEQUENCE [LARGE SCALE GENOMIC DNA]</scope>
    <source>
        <strain evidence="9 10">DSM 22214</strain>
    </source>
</reference>
<keyword evidence="5" id="KW-0175">Coiled coil</keyword>
<feature type="domain" description="Multidrug resistance protein MdtA-like barrel-sandwich hybrid" evidence="7">
    <location>
        <begin position="50"/>
        <end position="245"/>
    </location>
</feature>
<evidence type="ECO:0000313" key="10">
    <source>
        <dbReference type="Proteomes" id="UP000245489"/>
    </source>
</evidence>
<dbReference type="GO" id="GO:0016020">
    <property type="term" value="C:membrane"/>
    <property type="evidence" value="ECO:0007669"/>
    <property type="project" value="UniProtKB-SubCell"/>
</dbReference>
<dbReference type="InterPro" id="IPR050739">
    <property type="entry name" value="MFP"/>
</dbReference>
<dbReference type="Gene3D" id="2.40.50.100">
    <property type="match status" value="1"/>
</dbReference>
<keyword evidence="4 6" id="KW-0472">Membrane</keyword>
<dbReference type="Proteomes" id="UP000245489">
    <property type="component" value="Unassembled WGS sequence"/>
</dbReference>
<keyword evidence="3 6" id="KW-1133">Transmembrane helix</keyword>
<evidence type="ECO:0000256" key="6">
    <source>
        <dbReference type="SAM" id="Phobius"/>
    </source>
</evidence>
<dbReference type="PANTHER" id="PTHR30386">
    <property type="entry name" value="MEMBRANE FUSION SUBUNIT OF EMRAB-TOLC MULTIDRUG EFFLUX PUMP"/>
    <property type="match status" value="1"/>
</dbReference>
<sequence>MESQNSIKKYIPRIIIFAILGIGAYYGYSKYKYAISHEDTDNAQIETYFVPVLPRMAGYVKAINVKDYDLVKKDQVLAEIDTDEAQLILDELNADYVQAQTDVENAKANIGNLNVTVKSAEANLRANFLRKEKAKKDADRDANLVAENAITRKQADDSKANFEILTAQYDAGKEDILTAKSKMPVLQAALHKAEAVLGVKKVKIEQQKLKLTYSKVYAPTSGRIGKKNVEAGQFIQAGQPLMTVVQDANFWVVANFKETQVSNLKIGAETEIKLDAYPNRVLKGKIISIAESTGAKTSLLPPDNASGNFVKVTQRVPVKIEIEDFEKNKDILRAGLSLEVSVPLK</sequence>
<comment type="subcellular location">
    <subcellularLocation>
        <location evidence="1">Membrane</location>
        <topology evidence="1">Single-pass membrane protein</topology>
    </subcellularLocation>
</comment>
<evidence type="ECO:0000256" key="4">
    <source>
        <dbReference type="ARBA" id="ARBA00023136"/>
    </source>
</evidence>
<dbReference type="RefSeq" id="WP_109740920.1">
    <property type="nucleotide sequence ID" value="NZ_QGGO01000001.1"/>
</dbReference>
<dbReference type="EMBL" id="QGGO01000001">
    <property type="protein sequence ID" value="PWK29286.1"/>
    <property type="molecule type" value="Genomic_DNA"/>
</dbReference>